<evidence type="ECO:0000256" key="2">
    <source>
        <dbReference type="ARBA" id="ARBA00023134"/>
    </source>
</evidence>
<protein>
    <recommendedName>
        <fullName evidence="6">ADP-ribosylation factor-like protein 6</fullName>
    </recommendedName>
</protein>
<dbReference type="PRINTS" id="PR00328">
    <property type="entry name" value="SAR1GTPBP"/>
</dbReference>
<organism evidence="4 5">
    <name type="scientific">Clavelina lepadiformis</name>
    <name type="common">Light-bulb sea squirt</name>
    <name type="synonym">Ascidia lepadiformis</name>
    <dbReference type="NCBI Taxonomy" id="159417"/>
    <lineage>
        <taxon>Eukaryota</taxon>
        <taxon>Metazoa</taxon>
        <taxon>Chordata</taxon>
        <taxon>Tunicata</taxon>
        <taxon>Ascidiacea</taxon>
        <taxon>Aplousobranchia</taxon>
        <taxon>Clavelinidae</taxon>
        <taxon>Clavelina</taxon>
    </lineage>
</organism>
<dbReference type="InterPro" id="IPR024156">
    <property type="entry name" value="Small_GTPase_ARF"/>
</dbReference>
<comment type="similarity">
    <text evidence="3">Belongs to the small GTPase superfamily. Arf family.</text>
</comment>
<keyword evidence="2 3" id="KW-0342">GTP-binding</keyword>
<dbReference type="SUPFAM" id="SSF52540">
    <property type="entry name" value="P-loop containing nucleoside triphosphate hydrolases"/>
    <property type="match status" value="1"/>
</dbReference>
<dbReference type="PROSITE" id="PS51419">
    <property type="entry name" value="RAB"/>
    <property type="match status" value="1"/>
</dbReference>
<evidence type="ECO:0000256" key="3">
    <source>
        <dbReference type="RuleBase" id="RU003925"/>
    </source>
</evidence>
<dbReference type="Pfam" id="PF00025">
    <property type="entry name" value="Arf"/>
    <property type="match status" value="1"/>
</dbReference>
<dbReference type="PANTHER" id="PTHR11711">
    <property type="entry name" value="ADP RIBOSYLATION FACTOR-RELATED"/>
    <property type="match status" value="1"/>
</dbReference>
<evidence type="ECO:0000313" key="4">
    <source>
        <dbReference type="EMBL" id="CAK8672518.1"/>
    </source>
</evidence>
<evidence type="ECO:0008006" key="6">
    <source>
        <dbReference type="Google" id="ProtNLM"/>
    </source>
</evidence>
<dbReference type="Proteomes" id="UP001642483">
    <property type="component" value="Unassembled WGS sequence"/>
</dbReference>
<reference evidence="4 5" key="1">
    <citation type="submission" date="2024-02" db="EMBL/GenBank/DDBJ databases">
        <authorList>
            <person name="Daric V."/>
            <person name="Darras S."/>
        </authorList>
    </citation>
    <scope>NUCLEOTIDE SEQUENCE [LARGE SCALE GENOMIC DNA]</scope>
</reference>
<sequence length="200" mass="22509">MGWLEKLANWLQVRKKEASILCIGLDNSGKSTIINRLKPANARIEDVVPTVGFNVETFSTGKLFVTAYDMSGQGRYRNLWERYYKNCDAVVFVVDSTDKLRMAVAKEELSQLLNHREMKRKKNLPVLFFANKCDLRQSCSAVKCAQLLALDRGEWTRGGSPVHKTASAGPGRPWHICESNALTGEGLQEGIQWLTDQLMC</sequence>
<evidence type="ECO:0000256" key="1">
    <source>
        <dbReference type="ARBA" id="ARBA00022741"/>
    </source>
</evidence>
<evidence type="ECO:0000313" key="5">
    <source>
        <dbReference type="Proteomes" id="UP001642483"/>
    </source>
</evidence>
<comment type="caution">
    <text evidence="4">The sequence shown here is derived from an EMBL/GenBank/DDBJ whole genome shotgun (WGS) entry which is preliminary data.</text>
</comment>
<dbReference type="Gene3D" id="3.40.50.300">
    <property type="entry name" value="P-loop containing nucleotide triphosphate hydrolases"/>
    <property type="match status" value="1"/>
</dbReference>
<keyword evidence="5" id="KW-1185">Reference proteome</keyword>
<dbReference type="NCBIfam" id="TIGR00231">
    <property type="entry name" value="small_GTP"/>
    <property type="match status" value="1"/>
</dbReference>
<keyword evidence="1 3" id="KW-0547">Nucleotide-binding</keyword>
<gene>
    <name evidence="4" type="ORF">CVLEPA_LOCUS1460</name>
</gene>
<dbReference type="SMART" id="SM00177">
    <property type="entry name" value="ARF"/>
    <property type="match status" value="1"/>
</dbReference>
<proteinExistence type="inferred from homology"/>
<dbReference type="InterPro" id="IPR006689">
    <property type="entry name" value="Small_GTPase_ARF/SAR"/>
</dbReference>
<dbReference type="InterPro" id="IPR005225">
    <property type="entry name" value="Small_GTP-bd"/>
</dbReference>
<dbReference type="PROSITE" id="PS51417">
    <property type="entry name" value="ARF"/>
    <property type="match status" value="1"/>
</dbReference>
<dbReference type="InterPro" id="IPR027417">
    <property type="entry name" value="P-loop_NTPase"/>
</dbReference>
<accession>A0ABP0EYF8</accession>
<dbReference type="SMART" id="SM00175">
    <property type="entry name" value="RAB"/>
    <property type="match status" value="1"/>
</dbReference>
<dbReference type="SMART" id="SM00178">
    <property type="entry name" value="SAR"/>
    <property type="match status" value="1"/>
</dbReference>
<dbReference type="EMBL" id="CAWYQH010000001">
    <property type="protein sequence ID" value="CAK8672518.1"/>
    <property type="molecule type" value="Genomic_DNA"/>
</dbReference>
<name>A0ABP0EYF8_CLALP</name>